<dbReference type="GO" id="GO:0004672">
    <property type="term" value="F:protein kinase activity"/>
    <property type="evidence" value="ECO:0007669"/>
    <property type="project" value="InterPro"/>
</dbReference>
<protein>
    <recommendedName>
        <fullName evidence="7">Ig-like domain-containing protein</fullName>
    </recommendedName>
</protein>
<dbReference type="Proteomes" id="UP000250572">
    <property type="component" value="Unassembled WGS sequence"/>
</dbReference>
<keyword evidence="6" id="KW-0812">Transmembrane</keyword>
<dbReference type="EMBL" id="NHOQ01002838">
    <property type="protein sequence ID" value="PWA14488.1"/>
    <property type="molecule type" value="Genomic_DNA"/>
</dbReference>
<keyword evidence="9" id="KW-1185">Reference proteome</keyword>
<dbReference type="Pfam" id="PF07714">
    <property type="entry name" value="PK_Tyr_Ser-Thr"/>
    <property type="match status" value="1"/>
</dbReference>
<dbReference type="Pfam" id="PF17988">
    <property type="entry name" value="VEGFR-2_TMD"/>
    <property type="match status" value="1"/>
</dbReference>
<dbReference type="PANTHER" id="PTHR44427">
    <property type="entry name" value="CARCINOEMBRYONIC ANTIGEN-RELATED CELL ADHESION MOLECULE 19"/>
    <property type="match status" value="1"/>
</dbReference>
<dbReference type="SMART" id="SM00408">
    <property type="entry name" value="IGc2"/>
    <property type="match status" value="2"/>
</dbReference>
<dbReference type="InterPro" id="IPR007110">
    <property type="entry name" value="Ig-like_dom"/>
</dbReference>
<dbReference type="Gene3D" id="2.60.40.10">
    <property type="entry name" value="Immunoglobulins"/>
    <property type="match status" value="2"/>
</dbReference>
<dbReference type="AlphaFoldDB" id="A0A315URD4"/>
<dbReference type="InterPro" id="IPR036179">
    <property type="entry name" value="Ig-like_dom_sf"/>
</dbReference>
<sequence length="604" mass="66894">METFFQAVQFLSSSSVLFSPGDLEVSMSPSDKPMKQDDVVLRCKADNLLYDQLAWFRVTNLSPSELAESTQPCHSLTLQPLPQAVLSNLQGNITLDLKLPNASRQDEGLYACQVKNIKSAKSTCILRHLFLKDLEAARIRNNFTDQKVNVSATITLHCDAVGTPNPTVVWTKNNHTVEKGSGVILQQNNLMIQRVKKEDGGLYTCAACNSRGCDTAQAYLSVEGAEEKTNVELIVPIGSVVIAMFFWLLIVFVIRGRKRPTRDLKTGYLSMILDSEDMPMDEQCERLTYDANKWEFPRDRLKLGPLMVIVEYCKHGNLSSYLKSKRGEYSPYKRKRASSRRWAPADEDVTGGDLGLGEVAQLDICTGTAEDKASCASGDPNRESSVDDHLTMEDLISYSFQVAKGMEFLSSRKIPDHVGLLDGSAYRQAHDGKDYIPLTAGEAEGCLLSSEPKSPYGCPQNGETLETHYDIPSSLGLSQQSKRCSRSLSVKTFEDIPLAHSSVMEGHTDSGMGFSPEEVKCLNQQLPTTPNFSQLLRCKSKESVASESSNQTSGYQSGYHSDDTDTPIYANEEVIMKHNMLKKPPLPKMADKFSAEIRYSTPPV</sequence>
<dbReference type="GO" id="GO:0016020">
    <property type="term" value="C:membrane"/>
    <property type="evidence" value="ECO:0007669"/>
    <property type="project" value="UniProtKB-SubCell"/>
</dbReference>
<gene>
    <name evidence="8" type="ORF">CCH79_00011187</name>
</gene>
<dbReference type="SMART" id="SM00409">
    <property type="entry name" value="IG"/>
    <property type="match status" value="2"/>
</dbReference>
<dbReference type="InterPro" id="IPR003599">
    <property type="entry name" value="Ig_sub"/>
</dbReference>
<keyword evidence="3" id="KW-0325">Glycoprotein</keyword>
<dbReference type="PANTHER" id="PTHR44427:SF5">
    <property type="entry name" value="V-SET AND IMMUNOGLOBULIN DOMAIN-CONTAINING PROTEIN 10-LIKE"/>
    <property type="match status" value="1"/>
</dbReference>
<dbReference type="SUPFAM" id="SSF48726">
    <property type="entry name" value="Immunoglobulin"/>
    <property type="match status" value="2"/>
</dbReference>
<evidence type="ECO:0000256" key="4">
    <source>
        <dbReference type="ARBA" id="ARBA00023319"/>
    </source>
</evidence>
<evidence type="ECO:0000256" key="1">
    <source>
        <dbReference type="ARBA" id="ARBA00004479"/>
    </source>
</evidence>
<dbReference type="InterPro" id="IPR041348">
    <property type="entry name" value="VEGFR-2_TMD"/>
</dbReference>
<evidence type="ECO:0000259" key="7">
    <source>
        <dbReference type="PROSITE" id="PS50835"/>
    </source>
</evidence>
<evidence type="ECO:0000256" key="6">
    <source>
        <dbReference type="SAM" id="Phobius"/>
    </source>
</evidence>
<evidence type="ECO:0000256" key="3">
    <source>
        <dbReference type="ARBA" id="ARBA00023180"/>
    </source>
</evidence>
<keyword evidence="4" id="KW-0393">Immunoglobulin domain</keyword>
<comment type="subcellular location">
    <subcellularLocation>
        <location evidence="1">Membrane</location>
        <topology evidence="1">Single-pass type I membrane protein</topology>
    </subcellularLocation>
</comment>
<keyword evidence="2" id="KW-0732">Signal</keyword>
<feature type="transmembrane region" description="Helical" evidence="6">
    <location>
        <begin position="233"/>
        <end position="254"/>
    </location>
</feature>
<organism evidence="8 9">
    <name type="scientific">Gambusia affinis</name>
    <name type="common">Western mosquitofish</name>
    <name type="synonym">Heterandria affinis</name>
    <dbReference type="NCBI Taxonomy" id="33528"/>
    <lineage>
        <taxon>Eukaryota</taxon>
        <taxon>Metazoa</taxon>
        <taxon>Chordata</taxon>
        <taxon>Craniata</taxon>
        <taxon>Vertebrata</taxon>
        <taxon>Euteleostomi</taxon>
        <taxon>Actinopterygii</taxon>
        <taxon>Neopterygii</taxon>
        <taxon>Teleostei</taxon>
        <taxon>Neoteleostei</taxon>
        <taxon>Acanthomorphata</taxon>
        <taxon>Ovalentaria</taxon>
        <taxon>Atherinomorphae</taxon>
        <taxon>Cyprinodontiformes</taxon>
        <taxon>Poeciliidae</taxon>
        <taxon>Poeciliinae</taxon>
        <taxon>Gambusia</taxon>
    </lineage>
</organism>
<feature type="compositionally biased region" description="Polar residues" evidence="5">
    <location>
        <begin position="547"/>
        <end position="559"/>
    </location>
</feature>
<accession>A0A315URD4</accession>
<reference evidence="8 9" key="1">
    <citation type="journal article" date="2018" name="G3 (Bethesda)">
        <title>A High-Quality Reference Genome for the Invasive Mosquitofish Gambusia affinis Using a Chicago Library.</title>
        <authorList>
            <person name="Hoffberg S.L."/>
            <person name="Troendle N.J."/>
            <person name="Glenn T.C."/>
            <person name="Mahmud O."/>
            <person name="Louha S."/>
            <person name="Chalopin D."/>
            <person name="Bennetzen J.L."/>
            <person name="Mauricio R."/>
        </authorList>
    </citation>
    <scope>NUCLEOTIDE SEQUENCE [LARGE SCALE GENOMIC DNA]</scope>
    <source>
        <strain evidence="8">NE01/NJP1002.9</strain>
        <tissue evidence="8">Muscle</tissue>
    </source>
</reference>
<dbReference type="PROSITE" id="PS50835">
    <property type="entry name" value="IG_LIKE"/>
    <property type="match status" value="2"/>
</dbReference>
<keyword evidence="6" id="KW-0472">Membrane</keyword>
<name>A0A315URD4_GAMAF</name>
<feature type="domain" description="Ig-like" evidence="7">
    <location>
        <begin position="137"/>
        <end position="221"/>
    </location>
</feature>
<evidence type="ECO:0000313" key="8">
    <source>
        <dbReference type="EMBL" id="PWA14488.1"/>
    </source>
</evidence>
<evidence type="ECO:0000256" key="5">
    <source>
        <dbReference type="SAM" id="MobiDB-lite"/>
    </source>
</evidence>
<comment type="caution">
    <text evidence="8">The sequence shown here is derived from an EMBL/GenBank/DDBJ whole genome shotgun (WGS) entry which is preliminary data.</text>
</comment>
<dbReference type="SUPFAM" id="SSF56112">
    <property type="entry name" value="Protein kinase-like (PK-like)"/>
    <property type="match status" value="1"/>
</dbReference>
<dbReference type="InterPro" id="IPR013098">
    <property type="entry name" value="Ig_I-set"/>
</dbReference>
<dbReference type="FunFam" id="2.60.40.10:FF:000532">
    <property type="entry name" value="Vascular endothelial growth factor receptor 2"/>
    <property type="match status" value="1"/>
</dbReference>
<dbReference type="InterPro" id="IPR050831">
    <property type="entry name" value="CEA_cell_adhesion"/>
</dbReference>
<feature type="domain" description="Ig-like" evidence="7">
    <location>
        <begin position="20"/>
        <end position="123"/>
    </location>
</feature>
<dbReference type="Pfam" id="PF07679">
    <property type="entry name" value="I-set"/>
    <property type="match status" value="1"/>
</dbReference>
<dbReference type="FunFam" id="2.60.40.10:FF:000143">
    <property type="entry name" value="Vascular endothelial growth factor receptor 3"/>
    <property type="match status" value="1"/>
</dbReference>
<dbReference type="InterPro" id="IPR003598">
    <property type="entry name" value="Ig_sub2"/>
</dbReference>
<dbReference type="CDD" id="cd00096">
    <property type="entry name" value="Ig"/>
    <property type="match status" value="1"/>
</dbReference>
<feature type="region of interest" description="Disordered" evidence="5">
    <location>
        <begin position="547"/>
        <end position="566"/>
    </location>
</feature>
<dbReference type="InterPro" id="IPR001245">
    <property type="entry name" value="Ser-Thr/Tyr_kinase_cat_dom"/>
</dbReference>
<evidence type="ECO:0000256" key="2">
    <source>
        <dbReference type="ARBA" id="ARBA00022729"/>
    </source>
</evidence>
<dbReference type="InterPro" id="IPR011009">
    <property type="entry name" value="Kinase-like_dom_sf"/>
</dbReference>
<keyword evidence="6" id="KW-1133">Transmembrane helix</keyword>
<proteinExistence type="predicted"/>
<dbReference type="InterPro" id="IPR013783">
    <property type="entry name" value="Ig-like_fold"/>
</dbReference>
<evidence type="ECO:0000313" key="9">
    <source>
        <dbReference type="Proteomes" id="UP000250572"/>
    </source>
</evidence>